<evidence type="ECO:0000256" key="9">
    <source>
        <dbReference type="SAM" id="SignalP"/>
    </source>
</evidence>
<dbReference type="Gene3D" id="3.90.1640.10">
    <property type="entry name" value="inorganic pyrophosphatase (n-terminal core)"/>
    <property type="match status" value="1"/>
</dbReference>
<feature type="chain" id="PRO_5035610712" description="inorganic diphosphatase" evidence="9">
    <location>
        <begin position="23"/>
        <end position="361"/>
    </location>
</feature>
<evidence type="ECO:0000256" key="7">
    <source>
        <dbReference type="ARBA" id="ARBA00032535"/>
    </source>
</evidence>
<dbReference type="InterPro" id="IPR051319">
    <property type="entry name" value="Oligoribo/pAp-PDE_c-di-AMP_PDE"/>
</dbReference>
<evidence type="ECO:0000256" key="4">
    <source>
        <dbReference type="ARBA" id="ARBA00022723"/>
    </source>
</evidence>
<keyword evidence="4" id="KW-0479">Metal-binding</keyword>
<comment type="similarity">
    <text evidence="2">Belongs to the PPase class C family. Prune subfamily.</text>
</comment>
<dbReference type="GO" id="GO:0004427">
    <property type="term" value="F:inorganic diphosphate phosphatase activity"/>
    <property type="evidence" value="ECO:0007669"/>
    <property type="project" value="UniProtKB-EC"/>
</dbReference>
<dbReference type="SUPFAM" id="SSF64182">
    <property type="entry name" value="DHH phosphoesterases"/>
    <property type="match status" value="1"/>
</dbReference>
<dbReference type="GO" id="GO:0046872">
    <property type="term" value="F:metal ion binding"/>
    <property type="evidence" value="ECO:0007669"/>
    <property type="project" value="UniProtKB-KW"/>
</dbReference>
<dbReference type="AlphaFoldDB" id="A0A816YAV9"/>
<comment type="cofactor">
    <cofactor evidence="1">
        <name>Mn(2+)</name>
        <dbReference type="ChEBI" id="CHEBI:29035"/>
    </cofactor>
</comment>
<dbReference type="EC" id="3.6.1.1" evidence="3"/>
<dbReference type="EMBL" id="CAJNOW010013569">
    <property type="protein sequence ID" value="CAF1622273.1"/>
    <property type="molecule type" value="Genomic_DNA"/>
</dbReference>
<accession>A0A816YAV9</accession>
<dbReference type="GO" id="GO:0005737">
    <property type="term" value="C:cytoplasm"/>
    <property type="evidence" value="ECO:0007669"/>
    <property type="project" value="InterPro"/>
</dbReference>
<sequence>MLSFKWQSILLLIHTLLNLTLSTRPSHVNLLANLINKRKSSMIKQMNDTNEVVVFGHRNPDTDSVVSALVFADFLRRIKINAKAYRLNDLDNETKFVLKTAGIEQPDVLPDNLPNGTKVALIDHNESQQSMENLKNMRVTYVIDHHKLGDLTTPEPVFLLFEPVGCAATLITKLYIDNQLDITQQIAMLIVSAIISDTLHFRLPTTTDKDRSIVNYLLPITKIDNVTMYANQMFEANSDLSGLSLQQILQVGFKIFLFNDQQWGVSLLYTIYPNRILESKEGLLQEMVDEKKKSNLTGILFSVVDIFKGQNYMFIIGEPERTVVREAFKANTEKQVADLGSRMSRKKDIIPCLEAYFKTNH</sequence>
<organism evidence="12 13">
    <name type="scientific">Rotaria magnacalcarata</name>
    <dbReference type="NCBI Taxonomy" id="392030"/>
    <lineage>
        <taxon>Eukaryota</taxon>
        <taxon>Metazoa</taxon>
        <taxon>Spiralia</taxon>
        <taxon>Gnathifera</taxon>
        <taxon>Rotifera</taxon>
        <taxon>Eurotatoria</taxon>
        <taxon>Bdelloidea</taxon>
        <taxon>Philodinida</taxon>
        <taxon>Philodinidae</taxon>
        <taxon>Rotaria</taxon>
    </lineage>
</organism>
<name>A0A816YAV9_9BILA</name>
<dbReference type="InterPro" id="IPR038763">
    <property type="entry name" value="DHH_sf"/>
</dbReference>
<evidence type="ECO:0000313" key="13">
    <source>
        <dbReference type="Proteomes" id="UP000663856"/>
    </source>
</evidence>
<evidence type="ECO:0000256" key="1">
    <source>
        <dbReference type="ARBA" id="ARBA00001936"/>
    </source>
</evidence>
<evidence type="ECO:0000256" key="8">
    <source>
        <dbReference type="ARBA" id="ARBA00047820"/>
    </source>
</evidence>
<dbReference type="OrthoDB" id="374045at2759"/>
<dbReference type="InterPro" id="IPR004097">
    <property type="entry name" value="DHHA2"/>
</dbReference>
<dbReference type="Pfam" id="PF01368">
    <property type="entry name" value="DHH"/>
    <property type="match status" value="1"/>
</dbReference>
<evidence type="ECO:0000259" key="10">
    <source>
        <dbReference type="SMART" id="SM01131"/>
    </source>
</evidence>
<evidence type="ECO:0000313" key="12">
    <source>
        <dbReference type="EMBL" id="CAF2155247.1"/>
    </source>
</evidence>
<dbReference type="Gene3D" id="3.10.310.20">
    <property type="entry name" value="DHHA2 domain"/>
    <property type="match status" value="1"/>
</dbReference>
<feature type="domain" description="DHHA2" evidence="10">
    <location>
        <begin position="230"/>
        <end position="357"/>
    </location>
</feature>
<dbReference type="SMART" id="SM01131">
    <property type="entry name" value="DHHA2"/>
    <property type="match status" value="1"/>
</dbReference>
<dbReference type="FunFam" id="3.90.1640.10:FF:000001">
    <property type="entry name" value="Probable manganese-dependent inorganic pyrophosphatase"/>
    <property type="match status" value="1"/>
</dbReference>
<dbReference type="EMBL" id="CAJNRF010014145">
    <property type="protein sequence ID" value="CAF2155247.1"/>
    <property type="molecule type" value="Genomic_DNA"/>
</dbReference>
<evidence type="ECO:0000256" key="2">
    <source>
        <dbReference type="ARBA" id="ARBA00010331"/>
    </source>
</evidence>
<dbReference type="Proteomes" id="UP000663834">
    <property type="component" value="Unassembled WGS sequence"/>
</dbReference>
<keyword evidence="5" id="KW-0378">Hydrolase</keyword>
<dbReference type="InterPro" id="IPR038222">
    <property type="entry name" value="DHHA2_dom_sf"/>
</dbReference>
<evidence type="ECO:0000313" key="11">
    <source>
        <dbReference type="EMBL" id="CAF1622273.1"/>
    </source>
</evidence>
<dbReference type="Pfam" id="PF02833">
    <property type="entry name" value="DHHA2"/>
    <property type="match status" value="1"/>
</dbReference>
<protein>
    <recommendedName>
        <fullName evidence="3">inorganic diphosphatase</fullName>
        <ecNumber evidence="3">3.6.1.1</ecNumber>
    </recommendedName>
    <alternativeName>
        <fullName evidence="7">Pyrophosphate phospho-hydrolase</fullName>
    </alternativeName>
</protein>
<evidence type="ECO:0000256" key="6">
    <source>
        <dbReference type="ARBA" id="ARBA00023211"/>
    </source>
</evidence>
<feature type="signal peptide" evidence="9">
    <location>
        <begin position="1"/>
        <end position="22"/>
    </location>
</feature>
<dbReference type="PANTHER" id="PTHR47618">
    <property type="entry name" value="BIFUNCTIONAL OLIGORIBONUCLEASE AND PAP PHOSPHATASE NRNA"/>
    <property type="match status" value="1"/>
</dbReference>
<dbReference type="PANTHER" id="PTHR47618:SF2">
    <property type="entry name" value="CYCLIC-DI-AMP PHOSPHODIESTERASE GDPP"/>
    <property type="match status" value="1"/>
</dbReference>
<evidence type="ECO:0000256" key="3">
    <source>
        <dbReference type="ARBA" id="ARBA00012146"/>
    </source>
</evidence>
<comment type="catalytic activity">
    <reaction evidence="8">
        <text>diphosphate + H2O = 2 phosphate + H(+)</text>
        <dbReference type="Rhea" id="RHEA:24576"/>
        <dbReference type="ChEBI" id="CHEBI:15377"/>
        <dbReference type="ChEBI" id="CHEBI:15378"/>
        <dbReference type="ChEBI" id="CHEBI:33019"/>
        <dbReference type="ChEBI" id="CHEBI:43474"/>
        <dbReference type="EC" id="3.6.1.1"/>
    </reaction>
</comment>
<dbReference type="Proteomes" id="UP000663856">
    <property type="component" value="Unassembled WGS sequence"/>
</dbReference>
<gene>
    <name evidence="11" type="ORF">KQP761_LOCUS24824</name>
    <name evidence="12" type="ORF">WKI299_LOCUS31128</name>
</gene>
<keyword evidence="9" id="KW-0732">Signal</keyword>
<proteinExistence type="inferred from homology"/>
<dbReference type="NCBIfam" id="NF003877">
    <property type="entry name" value="PRK05427.1"/>
    <property type="match status" value="1"/>
</dbReference>
<comment type="caution">
    <text evidence="12">The sequence shown here is derived from an EMBL/GenBank/DDBJ whole genome shotgun (WGS) entry which is preliminary data.</text>
</comment>
<evidence type="ECO:0000256" key="5">
    <source>
        <dbReference type="ARBA" id="ARBA00022801"/>
    </source>
</evidence>
<keyword evidence="6" id="KW-0464">Manganese</keyword>
<reference evidence="12" key="1">
    <citation type="submission" date="2021-02" db="EMBL/GenBank/DDBJ databases">
        <authorList>
            <person name="Nowell W R."/>
        </authorList>
    </citation>
    <scope>NUCLEOTIDE SEQUENCE</scope>
</reference>
<dbReference type="InterPro" id="IPR001667">
    <property type="entry name" value="DDH_dom"/>
</dbReference>